<evidence type="ECO:0000256" key="2">
    <source>
        <dbReference type="PIRNR" id="PIRNR002070"/>
    </source>
</evidence>
<dbReference type="GO" id="GO:0003697">
    <property type="term" value="F:single-stranded DNA binding"/>
    <property type="evidence" value="ECO:0007669"/>
    <property type="project" value="InterPro"/>
</dbReference>
<dbReference type="CDD" id="cd04496">
    <property type="entry name" value="SSB_OBF"/>
    <property type="match status" value="1"/>
</dbReference>
<dbReference type="GO" id="GO:0009295">
    <property type="term" value="C:nucleoid"/>
    <property type="evidence" value="ECO:0007669"/>
    <property type="project" value="TreeGrafter"/>
</dbReference>
<gene>
    <name evidence="3" type="ORF">FUA23_15965</name>
</gene>
<dbReference type="SUPFAM" id="SSF50249">
    <property type="entry name" value="Nucleic acid-binding proteins"/>
    <property type="match status" value="1"/>
</dbReference>
<dbReference type="Pfam" id="PF00436">
    <property type="entry name" value="SSB"/>
    <property type="match status" value="1"/>
</dbReference>
<dbReference type="OrthoDB" id="9809878at2"/>
<dbReference type="Gene3D" id="2.40.50.140">
    <property type="entry name" value="Nucleic acid-binding proteins"/>
    <property type="match status" value="1"/>
</dbReference>
<dbReference type="InterPro" id="IPR012340">
    <property type="entry name" value="NA-bd_OB-fold"/>
</dbReference>
<organism evidence="3 4">
    <name type="scientific">Neolewinella aurantiaca</name>
    <dbReference type="NCBI Taxonomy" id="2602767"/>
    <lineage>
        <taxon>Bacteria</taxon>
        <taxon>Pseudomonadati</taxon>
        <taxon>Bacteroidota</taxon>
        <taxon>Saprospiria</taxon>
        <taxon>Saprospirales</taxon>
        <taxon>Lewinellaceae</taxon>
        <taxon>Neolewinella</taxon>
    </lineage>
</organism>
<proteinExistence type="predicted"/>
<dbReference type="AlphaFoldDB" id="A0A5C7FTI7"/>
<protein>
    <recommendedName>
        <fullName evidence="2">Single-stranded DNA-binding protein</fullName>
    </recommendedName>
</protein>
<dbReference type="Proteomes" id="UP000321907">
    <property type="component" value="Unassembled WGS sequence"/>
</dbReference>
<dbReference type="RefSeq" id="WP_147931762.1">
    <property type="nucleotide sequence ID" value="NZ_VOXD01000026.1"/>
</dbReference>
<dbReference type="GO" id="GO:0006260">
    <property type="term" value="P:DNA replication"/>
    <property type="evidence" value="ECO:0007669"/>
    <property type="project" value="InterPro"/>
</dbReference>
<dbReference type="PIRSF" id="PIRSF002070">
    <property type="entry name" value="SSB"/>
    <property type="match status" value="1"/>
</dbReference>
<comment type="caution">
    <text evidence="3">The sequence shown here is derived from an EMBL/GenBank/DDBJ whole genome shotgun (WGS) entry which is preliminary data.</text>
</comment>
<dbReference type="PANTHER" id="PTHR10302">
    <property type="entry name" value="SINGLE-STRANDED DNA-BINDING PROTEIN"/>
    <property type="match status" value="1"/>
</dbReference>
<dbReference type="PROSITE" id="PS50935">
    <property type="entry name" value="SSB"/>
    <property type="match status" value="1"/>
</dbReference>
<keyword evidence="4" id="KW-1185">Reference proteome</keyword>
<evidence type="ECO:0000313" key="3">
    <source>
        <dbReference type="EMBL" id="TXF88136.1"/>
    </source>
</evidence>
<dbReference type="EMBL" id="VOXD01000026">
    <property type="protein sequence ID" value="TXF88136.1"/>
    <property type="molecule type" value="Genomic_DNA"/>
</dbReference>
<evidence type="ECO:0000313" key="4">
    <source>
        <dbReference type="Proteomes" id="UP000321907"/>
    </source>
</evidence>
<dbReference type="InterPro" id="IPR011344">
    <property type="entry name" value="ssDNA-bd"/>
</dbReference>
<evidence type="ECO:0000256" key="1">
    <source>
        <dbReference type="ARBA" id="ARBA00023125"/>
    </source>
</evidence>
<name>A0A5C7FTI7_9BACT</name>
<sequence length="127" mass="14129">MPNPHNQIQLTGRAGHSPEVFTMTDGTMMARLRLYQSATNRSGERSSTAFSIVAWGSMAESLHRKVRRGDNLFVTGQLRIRTWKQEGINHVRPEIHLGSYLLLQRVSNPGHALLEETGSEPGVAPPE</sequence>
<accession>A0A5C7FTI7</accession>
<dbReference type="InterPro" id="IPR000424">
    <property type="entry name" value="Primosome_PriB/ssb"/>
</dbReference>
<reference evidence="3 4" key="1">
    <citation type="submission" date="2019-08" db="EMBL/GenBank/DDBJ databases">
        <title>Lewinella sp. strain SSH13 Genome sequencing and assembly.</title>
        <authorList>
            <person name="Kim I."/>
        </authorList>
    </citation>
    <scope>NUCLEOTIDE SEQUENCE [LARGE SCALE GENOMIC DNA]</scope>
    <source>
        <strain evidence="3 4">SSH13</strain>
    </source>
</reference>
<dbReference type="PANTHER" id="PTHR10302:SF0">
    <property type="entry name" value="SINGLE-STRANDED DNA-BINDING PROTEIN, MITOCHONDRIAL"/>
    <property type="match status" value="1"/>
</dbReference>
<keyword evidence="1 2" id="KW-0238">DNA-binding</keyword>